<name>A0A858BQV4_9FIRM</name>
<accession>A0A858BQV4</accession>
<protein>
    <submittedName>
        <fullName evidence="2">Uncharacterized protein</fullName>
    </submittedName>
</protein>
<reference evidence="2 3" key="1">
    <citation type="submission" date="2020-02" db="EMBL/GenBank/DDBJ databases">
        <authorList>
            <person name="Kim Y.B."/>
            <person name="Roh S.W."/>
        </authorList>
    </citation>
    <scope>NUCLEOTIDE SEQUENCE [LARGE SCALE GENOMIC DNA]</scope>
    <source>
        <strain evidence="2 3">DSM 103574</strain>
    </source>
</reference>
<dbReference type="RefSeq" id="WP_163065181.1">
    <property type="nucleotide sequence ID" value="NZ_CP048649.1"/>
</dbReference>
<proteinExistence type="predicted"/>
<dbReference type="EMBL" id="CP048649">
    <property type="protein sequence ID" value="QIB68261.1"/>
    <property type="molecule type" value="Genomic_DNA"/>
</dbReference>
<dbReference type="Proteomes" id="UP000466848">
    <property type="component" value="Chromosome"/>
</dbReference>
<keyword evidence="3" id="KW-1185">Reference proteome</keyword>
<sequence>MLITKGGISREIDEKNLQPYLDKGYEVVKETEGPGEEQRRPAKPKKG</sequence>
<gene>
    <name evidence="2" type="ORF">Ami103574_02555</name>
</gene>
<feature type="region of interest" description="Disordered" evidence="1">
    <location>
        <begin position="1"/>
        <end position="47"/>
    </location>
</feature>
<dbReference type="AlphaFoldDB" id="A0A858BQV4"/>
<evidence type="ECO:0000256" key="1">
    <source>
        <dbReference type="SAM" id="MobiDB-lite"/>
    </source>
</evidence>
<evidence type="ECO:0000313" key="2">
    <source>
        <dbReference type="EMBL" id="QIB68261.1"/>
    </source>
</evidence>
<dbReference type="KEGG" id="abut:Ami103574_02555"/>
<organism evidence="2 3">
    <name type="scientific">Aminipila butyrica</name>
    <dbReference type="NCBI Taxonomy" id="433296"/>
    <lineage>
        <taxon>Bacteria</taxon>
        <taxon>Bacillati</taxon>
        <taxon>Bacillota</taxon>
        <taxon>Clostridia</taxon>
        <taxon>Peptostreptococcales</taxon>
        <taxon>Anaerovoracaceae</taxon>
        <taxon>Aminipila</taxon>
    </lineage>
</organism>
<feature type="compositionally biased region" description="Basic and acidic residues" evidence="1">
    <location>
        <begin position="23"/>
        <end position="40"/>
    </location>
</feature>
<evidence type="ECO:0000313" key="3">
    <source>
        <dbReference type="Proteomes" id="UP000466848"/>
    </source>
</evidence>